<keyword evidence="4 6" id="KW-0233">DNA recombination</keyword>
<feature type="region of interest" description="Domain I" evidence="6">
    <location>
        <begin position="1"/>
        <end position="64"/>
    </location>
</feature>
<evidence type="ECO:0000256" key="2">
    <source>
        <dbReference type="ARBA" id="ARBA00022763"/>
    </source>
</evidence>
<dbReference type="SUPFAM" id="SSF47781">
    <property type="entry name" value="RuvA domain 2-like"/>
    <property type="match status" value="1"/>
</dbReference>
<organism evidence="8 9">
    <name type="scientific">Spirobacillus cienkowskii</name>
    <dbReference type="NCBI Taxonomy" id="495820"/>
    <lineage>
        <taxon>Bacteria</taxon>
        <taxon>Pseudomonadati</taxon>
        <taxon>Bdellovibrionota</taxon>
        <taxon>Oligoflexia</taxon>
        <taxon>Silvanigrellales</taxon>
        <taxon>Spirobacillus</taxon>
    </lineage>
</organism>
<comment type="domain">
    <text evidence="6">Has three domains with a flexible linker between the domains II and III and assumes an 'L' shape. Domain III is highly mobile and contacts RuvB.</text>
</comment>
<keyword evidence="3 6" id="KW-0238">DNA-binding</keyword>
<evidence type="ECO:0000256" key="6">
    <source>
        <dbReference type="HAMAP-Rule" id="MF_00031"/>
    </source>
</evidence>
<dbReference type="HAMAP" id="MF_00031">
    <property type="entry name" value="DNA_HJ_migration_RuvA"/>
    <property type="match status" value="1"/>
</dbReference>
<name>A0A369KRT1_9BACT</name>
<dbReference type="EMBL" id="QOVW01000082">
    <property type="protein sequence ID" value="RDB35547.1"/>
    <property type="molecule type" value="Genomic_DNA"/>
</dbReference>
<feature type="domain" description="Helix-hairpin-helix DNA-binding motif class 1" evidence="7">
    <location>
        <begin position="73"/>
        <end position="92"/>
    </location>
</feature>
<feature type="domain" description="Helix-hairpin-helix DNA-binding motif class 1" evidence="7">
    <location>
        <begin position="108"/>
        <end position="127"/>
    </location>
</feature>
<dbReference type="GO" id="GO:0048476">
    <property type="term" value="C:Holliday junction resolvase complex"/>
    <property type="evidence" value="ECO:0007669"/>
    <property type="project" value="UniProtKB-UniRule"/>
</dbReference>
<keyword evidence="5 6" id="KW-0234">DNA repair</keyword>
<dbReference type="InterPro" id="IPR012340">
    <property type="entry name" value="NA-bd_OB-fold"/>
</dbReference>
<dbReference type="NCBIfam" id="TIGR00084">
    <property type="entry name" value="ruvA"/>
    <property type="match status" value="1"/>
</dbReference>
<dbReference type="GO" id="GO:0016787">
    <property type="term" value="F:hydrolase activity"/>
    <property type="evidence" value="ECO:0007669"/>
    <property type="project" value="UniProtKB-KW"/>
</dbReference>
<comment type="caution">
    <text evidence="6">Lacks conserved residue(s) required for the propagation of feature annotation.</text>
</comment>
<feature type="region of interest" description="Domain III" evidence="6">
    <location>
        <begin position="174"/>
        <end position="235"/>
    </location>
</feature>
<dbReference type="GO" id="GO:0006310">
    <property type="term" value="P:DNA recombination"/>
    <property type="evidence" value="ECO:0007669"/>
    <property type="project" value="UniProtKB-UniRule"/>
</dbReference>
<evidence type="ECO:0000256" key="5">
    <source>
        <dbReference type="ARBA" id="ARBA00023204"/>
    </source>
</evidence>
<protein>
    <recommendedName>
        <fullName evidence="6">Holliday junction branch migration complex subunit RuvA</fullName>
    </recommendedName>
</protein>
<dbReference type="InterPro" id="IPR000085">
    <property type="entry name" value="RuvA"/>
</dbReference>
<comment type="subunit">
    <text evidence="6">Homotetramer. Forms an RuvA(8)-RuvB(12)-Holliday junction (HJ) complex. HJ DNA is sandwiched between 2 RuvA tetramers; dsDNA enters through RuvA and exits via RuvB. An RuvB hexamer assembles on each DNA strand where it exits the tetramer. Each RuvB hexamer is contacted by two RuvA subunits (via domain III) on 2 adjacent RuvB subunits; this complex drives branch migration. In the full resolvosome a probable DNA-RuvA(4)-RuvB(12)-RuvC(2) complex forms which resolves the HJ.</text>
</comment>
<keyword evidence="9" id="KW-1185">Reference proteome</keyword>
<dbReference type="InterPro" id="IPR010994">
    <property type="entry name" value="RuvA_2-like"/>
</dbReference>
<dbReference type="GO" id="GO:0006281">
    <property type="term" value="P:DNA repair"/>
    <property type="evidence" value="ECO:0007669"/>
    <property type="project" value="UniProtKB-UniRule"/>
</dbReference>
<dbReference type="GO" id="GO:0005737">
    <property type="term" value="C:cytoplasm"/>
    <property type="evidence" value="ECO:0007669"/>
    <property type="project" value="UniProtKB-SubCell"/>
</dbReference>
<evidence type="ECO:0000256" key="4">
    <source>
        <dbReference type="ARBA" id="ARBA00023172"/>
    </source>
</evidence>
<gene>
    <name evidence="6 8" type="primary">ruvA</name>
    <name evidence="8" type="ORF">DCC88_09655</name>
</gene>
<reference evidence="8" key="1">
    <citation type="submission" date="2018-04" db="EMBL/GenBank/DDBJ databases">
        <title>Draft genome sequence of the Candidatus Spirobacillus cienkowskii, a pathogen of freshwater Daphnia species, reconstructed from hemolymph metagenomic reads.</title>
        <authorList>
            <person name="Bresciani L."/>
            <person name="Lemos L.N."/>
            <person name="Wale N."/>
            <person name="Lin J.Y."/>
            <person name="Fernandes G.R."/>
            <person name="Duffy M.A."/>
            <person name="Rodrigues J.M."/>
        </authorList>
    </citation>
    <scope>NUCLEOTIDE SEQUENCE [LARGE SCALE GENOMIC DNA]</scope>
    <source>
        <strain evidence="8">Binning01</strain>
    </source>
</reference>
<dbReference type="InterPro" id="IPR003583">
    <property type="entry name" value="Hlx-hairpin-Hlx_DNA-bd_motif"/>
</dbReference>
<dbReference type="Gene3D" id="1.10.150.20">
    <property type="entry name" value="5' to 3' exonuclease, C-terminal subdomain"/>
    <property type="match status" value="1"/>
</dbReference>
<accession>A0A369KRT1</accession>
<comment type="caution">
    <text evidence="8">The sequence shown here is derived from an EMBL/GenBank/DDBJ whole genome shotgun (WGS) entry which is preliminary data.</text>
</comment>
<dbReference type="InterPro" id="IPR011114">
    <property type="entry name" value="RuvA_C"/>
</dbReference>
<evidence type="ECO:0000256" key="1">
    <source>
        <dbReference type="ARBA" id="ARBA00022490"/>
    </source>
</evidence>
<dbReference type="SUPFAM" id="SSF50249">
    <property type="entry name" value="Nucleic acid-binding proteins"/>
    <property type="match status" value="1"/>
</dbReference>
<comment type="subcellular location">
    <subcellularLocation>
        <location evidence="6">Cytoplasm</location>
    </subcellularLocation>
</comment>
<dbReference type="Gene3D" id="2.40.50.140">
    <property type="entry name" value="Nucleic acid-binding proteins"/>
    <property type="match status" value="1"/>
</dbReference>
<keyword evidence="1 6" id="KW-0963">Cytoplasm</keyword>
<dbReference type="Proteomes" id="UP000253934">
    <property type="component" value="Unassembled WGS sequence"/>
</dbReference>
<dbReference type="InterPro" id="IPR013849">
    <property type="entry name" value="DNA_helicase_Holl-junc_RuvA_I"/>
</dbReference>
<dbReference type="GO" id="GO:0009378">
    <property type="term" value="F:four-way junction helicase activity"/>
    <property type="evidence" value="ECO:0007669"/>
    <property type="project" value="InterPro"/>
</dbReference>
<evidence type="ECO:0000256" key="3">
    <source>
        <dbReference type="ARBA" id="ARBA00023125"/>
    </source>
</evidence>
<proteinExistence type="inferred from homology"/>
<evidence type="ECO:0000313" key="9">
    <source>
        <dbReference type="Proteomes" id="UP000253934"/>
    </source>
</evidence>
<keyword evidence="2 6" id="KW-0227">DNA damage</keyword>
<dbReference type="GO" id="GO:0009379">
    <property type="term" value="C:Holliday junction helicase complex"/>
    <property type="evidence" value="ECO:0007669"/>
    <property type="project" value="InterPro"/>
</dbReference>
<sequence>MIGFLRGILIEKSPEKIIIDTSGVGYEIEVPATTLCQLPSLQQETQIYILTHVREDSIRLFGFATSFDKKVFIELINVSGVGPKVALALLSTTDGSNLCEIIVSGQVAKLTAIPGVGVKTAERLILELKTKMQKLLARRNEELDLNGQLFNQDTSLLHDVKIQKISQNVHKKLIQKQLIEDLKSALSNLGYKDKQFSDVLHSFERRMNDGETMTIEIGLKEALTKLTERIIQHMN</sequence>
<dbReference type="Pfam" id="PF01330">
    <property type="entry name" value="RuvA_N"/>
    <property type="match status" value="1"/>
</dbReference>
<dbReference type="Pfam" id="PF14520">
    <property type="entry name" value="HHH_5"/>
    <property type="match status" value="1"/>
</dbReference>
<evidence type="ECO:0000259" key="7">
    <source>
        <dbReference type="SMART" id="SM00278"/>
    </source>
</evidence>
<dbReference type="SMART" id="SM00278">
    <property type="entry name" value="HhH1"/>
    <property type="match status" value="2"/>
</dbReference>
<dbReference type="CDD" id="cd14332">
    <property type="entry name" value="UBA_RuvA_C"/>
    <property type="match status" value="1"/>
</dbReference>
<comment type="function">
    <text evidence="6">The RuvA-RuvB-RuvC complex processes Holliday junction (HJ) DNA during genetic recombination and DNA repair, while the RuvA-RuvB complex plays an important role in the rescue of blocked DNA replication forks via replication fork reversal (RFR). RuvA specifically binds to HJ cruciform DNA, conferring on it an open structure. The RuvB hexamer acts as an ATP-dependent pump, pulling dsDNA into and through the RuvAB complex. HJ branch migration allows RuvC to scan DNA until it finds its consensus sequence, where it cleaves and resolves the cruciform DNA.</text>
</comment>
<dbReference type="GO" id="GO:0000400">
    <property type="term" value="F:four-way junction DNA binding"/>
    <property type="evidence" value="ECO:0007669"/>
    <property type="project" value="UniProtKB-UniRule"/>
</dbReference>
<dbReference type="AlphaFoldDB" id="A0A369KRT1"/>
<dbReference type="GO" id="GO:0005524">
    <property type="term" value="F:ATP binding"/>
    <property type="evidence" value="ECO:0007669"/>
    <property type="project" value="InterPro"/>
</dbReference>
<keyword evidence="8" id="KW-0378">Hydrolase</keyword>
<comment type="similarity">
    <text evidence="6">Belongs to the RuvA family.</text>
</comment>
<evidence type="ECO:0000313" key="8">
    <source>
        <dbReference type="EMBL" id="RDB35547.1"/>
    </source>
</evidence>